<feature type="transmembrane region" description="Helical" evidence="1">
    <location>
        <begin position="6"/>
        <end position="25"/>
    </location>
</feature>
<gene>
    <name evidence="2" type="primary">AVEN_158657_1</name>
    <name evidence="2" type="ORF">CDAR_501941</name>
</gene>
<keyword evidence="1" id="KW-0812">Transmembrane</keyword>
<dbReference type="EMBL" id="BPLQ01009917">
    <property type="protein sequence ID" value="GIY47366.1"/>
    <property type="molecule type" value="Genomic_DNA"/>
</dbReference>
<organism evidence="2 3">
    <name type="scientific">Caerostris darwini</name>
    <dbReference type="NCBI Taxonomy" id="1538125"/>
    <lineage>
        <taxon>Eukaryota</taxon>
        <taxon>Metazoa</taxon>
        <taxon>Ecdysozoa</taxon>
        <taxon>Arthropoda</taxon>
        <taxon>Chelicerata</taxon>
        <taxon>Arachnida</taxon>
        <taxon>Araneae</taxon>
        <taxon>Araneomorphae</taxon>
        <taxon>Entelegynae</taxon>
        <taxon>Araneoidea</taxon>
        <taxon>Araneidae</taxon>
        <taxon>Caerostris</taxon>
    </lineage>
</organism>
<reference evidence="2 3" key="1">
    <citation type="submission" date="2021-06" db="EMBL/GenBank/DDBJ databases">
        <title>Caerostris darwini draft genome.</title>
        <authorList>
            <person name="Kono N."/>
            <person name="Arakawa K."/>
        </authorList>
    </citation>
    <scope>NUCLEOTIDE SEQUENCE [LARGE SCALE GENOMIC DNA]</scope>
</reference>
<keyword evidence="1" id="KW-1133">Transmembrane helix</keyword>
<dbReference type="Proteomes" id="UP001054837">
    <property type="component" value="Unassembled WGS sequence"/>
</dbReference>
<proteinExistence type="predicted"/>
<name>A0AAV4TPK1_9ARAC</name>
<accession>A0AAV4TPK1</accession>
<evidence type="ECO:0000313" key="3">
    <source>
        <dbReference type="Proteomes" id="UP001054837"/>
    </source>
</evidence>
<feature type="transmembrane region" description="Helical" evidence="1">
    <location>
        <begin position="78"/>
        <end position="99"/>
    </location>
</feature>
<comment type="caution">
    <text evidence="2">The sequence shown here is derived from an EMBL/GenBank/DDBJ whole genome shotgun (WGS) entry which is preliminary data.</text>
</comment>
<protein>
    <submittedName>
        <fullName evidence="2">Uncharacterized protein</fullName>
    </submittedName>
</protein>
<keyword evidence="3" id="KW-1185">Reference proteome</keyword>
<evidence type="ECO:0000313" key="2">
    <source>
        <dbReference type="EMBL" id="GIY47366.1"/>
    </source>
</evidence>
<keyword evidence="1" id="KW-0472">Membrane</keyword>
<dbReference type="AlphaFoldDB" id="A0AAV4TPK1"/>
<sequence length="106" mass="11900">MTGIFVSIGFVQYFILLLITLTPAADVNQASAMAREFVLSLPGWIPQRYSRIKVLIRRSFMRETALTLWKIYRIDNSLLISAIGTLISYGILFGTLGIVQSSNNEN</sequence>
<evidence type="ECO:0000256" key="1">
    <source>
        <dbReference type="SAM" id="Phobius"/>
    </source>
</evidence>